<sequence length="322" mass="35791">MAFTPRRLLHGTPRLLNAASAEDACHELFTRFGNSPISTRSQLLDANQLHLLNITLNRTPTTSLPPKDGTPLPPGYHLVYFTPSIQGNELGQDGTDRTVNPMRPFTRRMWAGGELEWSRASGAALRIGQIVQETTKLISAEAKMSKTGAEMLVVGVEKTFENDSGIALTDRRSWIFQKEITTPIPVPPRPMKKPFVDLGTGEGVQYRDFRQSPVSLFRFSALTFNGHKIHFLPEWCREVEGHRDAVVHGPLNLINILNLWRDSRGGIGGGVAPKRVQYRAVSPIYVGEDYRIVLKEDTGGNESQAELWDCFGKVGMKATIEA</sequence>
<dbReference type="PANTHER" id="PTHR28152">
    <property type="entry name" value="HYDROXYACYL-THIOESTER DEHYDRATASE TYPE 2, MITOCHONDRIAL"/>
    <property type="match status" value="1"/>
</dbReference>
<evidence type="ECO:0000313" key="2">
    <source>
        <dbReference type="Proteomes" id="UP000244855"/>
    </source>
</evidence>
<keyword evidence="2" id="KW-1185">Reference proteome</keyword>
<evidence type="ECO:0000313" key="1">
    <source>
        <dbReference type="EMBL" id="PVI05438.1"/>
    </source>
</evidence>
<protein>
    <recommendedName>
        <fullName evidence="3">Thioesterase/thiol ester dehydrase-isomerase</fullName>
    </recommendedName>
</protein>
<dbReference type="GO" id="GO:0005739">
    <property type="term" value="C:mitochondrion"/>
    <property type="evidence" value="ECO:0007669"/>
    <property type="project" value="TreeGrafter"/>
</dbReference>
<evidence type="ECO:0008006" key="3">
    <source>
        <dbReference type="Google" id="ProtNLM"/>
    </source>
</evidence>
<dbReference type="InterPro" id="IPR052741">
    <property type="entry name" value="Mitochondrial_HTD2"/>
</dbReference>
<dbReference type="InterPro" id="IPR029069">
    <property type="entry name" value="HotDog_dom_sf"/>
</dbReference>
<gene>
    <name evidence="1" type="ORF">DM02DRAFT_610727</name>
</gene>
<dbReference type="FunFam" id="3.10.129.10:FF:000103">
    <property type="entry name" value="WGS project CABT00000000 data, contig 2.1"/>
    <property type="match status" value="1"/>
</dbReference>
<organism evidence="1 2">
    <name type="scientific">Periconia macrospinosa</name>
    <dbReference type="NCBI Taxonomy" id="97972"/>
    <lineage>
        <taxon>Eukaryota</taxon>
        <taxon>Fungi</taxon>
        <taxon>Dikarya</taxon>
        <taxon>Ascomycota</taxon>
        <taxon>Pezizomycotina</taxon>
        <taxon>Dothideomycetes</taxon>
        <taxon>Pleosporomycetidae</taxon>
        <taxon>Pleosporales</taxon>
        <taxon>Massarineae</taxon>
        <taxon>Periconiaceae</taxon>
        <taxon>Periconia</taxon>
    </lineage>
</organism>
<reference evidence="1 2" key="1">
    <citation type="journal article" date="2018" name="Sci. Rep.">
        <title>Comparative genomics provides insights into the lifestyle and reveals functional heterogeneity of dark septate endophytic fungi.</title>
        <authorList>
            <person name="Knapp D.G."/>
            <person name="Nemeth J.B."/>
            <person name="Barry K."/>
            <person name="Hainaut M."/>
            <person name="Henrissat B."/>
            <person name="Johnson J."/>
            <person name="Kuo A."/>
            <person name="Lim J.H.P."/>
            <person name="Lipzen A."/>
            <person name="Nolan M."/>
            <person name="Ohm R.A."/>
            <person name="Tamas L."/>
            <person name="Grigoriev I.V."/>
            <person name="Spatafora J.W."/>
            <person name="Nagy L.G."/>
            <person name="Kovacs G.M."/>
        </authorList>
    </citation>
    <scope>NUCLEOTIDE SEQUENCE [LARGE SCALE GENOMIC DNA]</scope>
    <source>
        <strain evidence="1 2">DSE2036</strain>
    </source>
</reference>
<dbReference type="OrthoDB" id="3257538at2759"/>
<proteinExistence type="predicted"/>
<dbReference type="GO" id="GO:0019171">
    <property type="term" value="F:(3R)-hydroxyacyl-[acyl-carrier-protein] dehydratase activity"/>
    <property type="evidence" value="ECO:0007669"/>
    <property type="project" value="TreeGrafter"/>
</dbReference>
<accession>A0A2V1E4E3</accession>
<name>A0A2V1E4E3_9PLEO</name>
<dbReference type="PANTHER" id="PTHR28152:SF2">
    <property type="entry name" value="N-TERMINAL OF MAOC-LIKE DEHYDRATASE DOMAIN-CONTAINING PROTEIN"/>
    <property type="match status" value="1"/>
</dbReference>
<dbReference type="Proteomes" id="UP000244855">
    <property type="component" value="Unassembled WGS sequence"/>
</dbReference>
<dbReference type="SUPFAM" id="SSF54637">
    <property type="entry name" value="Thioesterase/thiol ester dehydrase-isomerase"/>
    <property type="match status" value="1"/>
</dbReference>
<dbReference type="Gene3D" id="3.10.129.10">
    <property type="entry name" value="Hotdog Thioesterase"/>
    <property type="match status" value="1"/>
</dbReference>
<dbReference type="EMBL" id="KZ805314">
    <property type="protein sequence ID" value="PVI05438.1"/>
    <property type="molecule type" value="Genomic_DNA"/>
</dbReference>
<dbReference type="AlphaFoldDB" id="A0A2V1E4E3"/>
<dbReference type="STRING" id="97972.A0A2V1E4E3"/>